<dbReference type="InterPro" id="IPR009091">
    <property type="entry name" value="RCC1/BLIP-II"/>
</dbReference>
<dbReference type="PROSITE" id="PS50012">
    <property type="entry name" value="RCC1_3"/>
    <property type="match status" value="3"/>
</dbReference>
<dbReference type="Gene3D" id="2.130.10.30">
    <property type="entry name" value="Regulator of chromosome condensation 1/beta-lactamase-inhibitor protein II"/>
    <property type="match status" value="2"/>
</dbReference>
<feature type="repeat" description="RCC1" evidence="1">
    <location>
        <begin position="390"/>
        <end position="443"/>
    </location>
</feature>
<reference evidence="3" key="1">
    <citation type="journal article" date="2015" name="PLoS ONE">
        <title>Comprehensive Evaluation of Toxoplasma gondii VEG and Neospora caninum LIV Genomes with Tachyzoite Stage Transcriptome and Proteome Defines Novel Transcript Features.</title>
        <authorList>
            <person name="Ramaprasad A."/>
            <person name="Mourier T."/>
            <person name="Naeem R."/>
            <person name="Malas T.B."/>
            <person name="Moussa E."/>
            <person name="Panigrahi A."/>
            <person name="Vermont S.J."/>
            <person name="Otto T.D."/>
            <person name="Wastling J."/>
            <person name="Pain A."/>
        </authorList>
    </citation>
    <scope>NUCLEOTIDE SEQUENCE</scope>
    <source>
        <strain evidence="3">Liverpool</strain>
    </source>
</reference>
<dbReference type="PANTHER" id="PTHR45982:SF1">
    <property type="entry name" value="REGULATOR OF CHROMOSOME CONDENSATION"/>
    <property type="match status" value="1"/>
</dbReference>
<dbReference type="InterPro" id="IPR000408">
    <property type="entry name" value="Reg_chr_condens"/>
</dbReference>
<dbReference type="SUPFAM" id="SSF50985">
    <property type="entry name" value="RCC1/BLIP-II"/>
    <property type="match status" value="1"/>
</dbReference>
<dbReference type="PROSITE" id="PS00626">
    <property type="entry name" value="RCC1_2"/>
    <property type="match status" value="3"/>
</dbReference>
<sequence length="716" mass="75476">MRRLNPFAKRRAPEEEKAVTQEYTAVLSTDSLVKDIPFRDTRTLIFIYGKPLIAHQDPLETALRASAEGASSPVDVSAPAGRDASLSYRHSGAGAFAGNPLNFYFPGGSGPGGERPSAAPSGVPGPFSRLPAPVHSSGKAADAALLQPVVVSSLAYVRIVDVCVGEQHALFLADSGDVYAYGEGVYGQLGLGYERQIVNHPQKVEGSLSQLAVQQIACGDYHSVALTTEGLVFAWGAADCVGDGSGLCRFSPVRIRLPLPLGCGHFPVDACRVIAARFQQTMAVTEAGHLLVWGDTFFANFHATPEVLCLFPIPVVQIAIGKHFGLALTDDGQVYGWGDGTYGELTAACPMAPMTLPEPLNLKDSTGQSLPPVVAIATGTRHAILLTHDMRLWALGDNLAGQCGVPGHQTRLSVPKMVKLGELRSRASKIACGYRHSACITPNNQLYLWGHSSNHKLIFTAAAEGICEKASQPGVAIRSGLKSACCRARLIYSMLNLKITGAALGSETTVIVTGDGDAGRQSPPAPGASARRAGDMSSRRSKKDSEEQIEARVITAADLSLTPPPQSPERTTSGAGSGDREESNPCSSSERMQKGDTLTSVASSLSRAVWRRNRNSKASGSQGGEQSGGATEEKEAKEETGNARREAEEEAERGAGRSEPEAGEANMREGAEPPRESSGDPEERGKGEETPAGPEEVRASRSAGKEASKATESGDR</sequence>
<gene>
    <name evidence="3" type="ORF">BN1204_056840</name>
</gene>
<dbReference type="PRINTS" id="PR00633">
    <property type="entry name" value="RCCNDNSATION"/>
</dbReference>
<name>A0A0F7ULX9_NEOCL</name>
<feature type="compositionally biased region" description="Basic and acidic residues" evidence="2">
    <location>
        <begin position="532"/>
        <end position="550"/>
    </location>
</feature>
<dbReference type="Pfam" id="PF00415">
    <property type="entry name" value="RCC1"/>
    <property type="match status" value="2"/>
</dbReference>
<evidence type="ECO:0000313" key="3">
    <source>
        <dbReference type="EMBL" id="CEL69991.1"/>
    </source>
</evidence>
<dbReference type="PANTHER" id="PTHR45982">
    <property type="entry name" value="REGULATOR OF CHROMOSOME CONDENSATION"/>
    <property type="match status" value="1"/>
</dbReference>
<feature type="compositionally biased region" description="Low complexity" evidence="2">
    <location>
        <begin position="519"/>
        <end position="531"/>
    </location>
</feature>
<dbReference type="AlphaFoldDB" id="A0A0F7ULX9"/>
<dbReference type="InterPro" id="IPR051553">
    <property type="entry name" value="Ran_GTPase-activating"/>
</dbReference>
<organism evidence="3">
    <name type="scientific">Neospora caninum (strain Liverpool)</name>
    <dbReference type="NCBI Taxonomy" id="572307"/>
    <lineage>
        <taxon>Eukaryota</taxon>
        <taxon>Sar</taxon>
        <taxon>Alveolata</taxon>
        <taxon>Apicomplexa</taxon>
        <taxon>Conoidasida</taxon>
        <taxon>Coccidia</taxon>
        <taxon>Eucoccidiorida</taxon>
        <taxon>Eimeriorina</taxon>
        <taxon>Sarcocystidae</taxon>
        <taxon>Neospora</taxon>
    </lineage>
</organism>
<dbReference type="Pfam" id="PF13540">
    <property type="entry name" value="RCC1_2"/>
    <property type="match status" value="1"/>
</dbReference>
<feature type="compositionally biased region" description="Polar residues" evidence="2">
    <location>
        <begin position="584"/>
        <end position="606"/>
    </location>
</feature>
<feature type="repeat" description="RCC1" evidence="1">
    <location>
        <begin position="332"/>
        <end position="389"/>
    </location>
</feature>
<feature type="region of interest" description="Disordered" evidence="2">
    <location>
        <begin position="514"/>
        <end position="716"/>
    </location>
</feature>
<evidence type="ECO:0000256" key="1">
    <source>
        <dbReference type="PROSITE-ProRule" id="PRU00235"/>
    </source>
</evidence>
<dbReference type="EMBL" id="LN714486">
    <property type="protein sequence ID" value="CEL69991.1"/>
    <property type="molecule type" value="Genomic_DNA"/>
</dbReference>
<protein>
    <submittedName>
        <fullName evidence="3">Regulator of chromosome condensation domain-containing protein, putative</fullName>
    </submittedName>
</protein>
<evidence type="ECO:0000256" key="2">
    <source>
        <dbReference type="SAM" id="MobiDB-lite"/>
    </source>
</evidence>
<accession>A0A0F7ULX9</accession>
<proteinExistence type="predicted"/>
<feature type="compositionally biased region" description="Basic and acidic residues" evidence="2">
    <location>
        <begin position="631"/>
        <end position="716"/>
    </location>
</feature>
<feature type="repeat" description="RCC1" evidence="1">
    <location>
        <begin position="176"/>
        <end position="229"/>
    </location>
</feature>